<evidence type="ECO:0000259" key="1">
    <source>
        <dbReference type="PROSITE" id="PS50271"/>
    </source>
</evidence>
<dbReference type="Gene3D" id="3.30.40.10">
    <property type="entry name" value="Zinc/RING finger domain, C3HC4 (zinc finger)"/>
    <property type="match status" value="1"/>
</dbReference>
<dbReference type="EC" id="3.4.19.12" evidence="2"/>
<accession>A0ABV7WGZ9</accession>
<keyword evidence="3" id="KW-1185">Reference proteome</keyword>
<dbReference type="Proteomes" id="UP001595685">
    <property type="component" value="Unassembled WGS sequence"/>
</dbReference>
<organism evidence="2 3">
    <name type="scientific">Aquipuribacter hungaricus</name>
    <dbReference type="NCBI Taxonomy" id="545624"/>
    <lineage>
        <taxon>Bacteria</taxon>
        <taxon>Bacillati</taxon>
        <taxon>Actinomycetota</taxon>
        <taxon>Actinomycetes</taxon>
        <taxon>Micrococcales</taxon>
        <taxon>Intrasporangiaceae</taxon>
        <taxon>Aquipuribacter</taxon>
    </lineage>
</organism>
<feature type="domain" description="UBP-type" evidence="1">
    <location>
        <begin position="2"/>
        <end position="92"/>
    </location>
</feature>
<dbReference type="EMBL" id="JBHRWW010000007">
    <property type="protein sequence ID" value="MFC3689084.1"/>
    <property type="molecule type" value="Genomic_DNA"/>
</dbReference>
<evidence type="ECO:0000313" key="2">
    <source>
        <dbReference type="EMBL" id="MFC3689084.1"/>
    </source>
</evidence>
<dbReference type="RefSeq" id="WP_340292206.1">
    <property type="nucleotide sequence ID" value="NZ_JBBEOI010000063.1"/>
</dbReference>
<evidence type="ECO:0000313" key="3">
    <source>
        <dbReference type="Proteomes" id="UP001595685"/>
    </source>
</evidence>
<dbReference type="GO" id="GO:0004843">
    <property type="term" value="F:cysteine-type deubiquitinase activity"/>
    <property type="evidence" value="ECO:0007669"/>
    <property type="project" value="UniProtKB-EC"/>
</dbReference>
<reference evidence="3" key="1">
    <citation type="journal article" date="2019" name="Int. J. Syst. Evol. Microbiol.">
        <title>The Global Catalogue of Microorganisms (GCM) 10K type strain sequencing project: providing services to taxonomists for standard genome sequencing and annotation.</title>
        <authorList>
            <consortium name="The Broad Institute Genomics Platform"/>
            <consortium name="The Broad Institute Genome Sequencing Center for Infectious Disease"/>
            <person name="Wu L."/>
            <person name="Ma J."/>
        </authorList>
    </citation>
    <scope>NUCLEOTIDE SEQUENCE [LARGE SCALE GENOMIC DNA]</scope>
    <source>
        <strain evidence="3">NCAIM B.02333</strain>
    </source>
</reference>
<dbReference type="PROSITE" id="PS50271">
    <property type="entry name" value="ZF_UBP"/>
    <property type="match status" value="1"/>
</dbReference>
<dbReference type="InterPro" id="IPR013083">
    <property type="entry name" value="Znf_RING/FYVE/PHD"/>
</dbReference>
<dbReference type="SUPFAM" id="SSF57850">
    <property type="entry name" value="RING/U-box"/>
    <property type="match status" value="1"/>
</dbReference>
<protein>
    <submittedName>
        <fullName evidence="2">Ubiquitin carboxyl-terminal hydrolase 14</fullName>
        <ecNumber evidence="2">3.4.19.12</ecNumber>
    </submittedName>
</protein>
<dbReference type="InterPro" id="IPR001607">
    <property type="entry name" value="Znf_UBP"/>
</dbReference>
<keyword evidence="2" id="KW-0378">Hydrolase</keyword>
<proteinExistence type="predicted"/>
<sequence>MSTCAHLADTSAPVPPAPTPDGCEECLASGSRWVHLRQCTGCGHVGCCDSSPNKHATAHFRGTEHPVVRSYEPGEAWRWCYVDSEIVEVAGA</sequence>
<name>A0ABV7WGZ9_9MICO</name>
<gene>
    <name evidence="2" type="ORF">ACFOLH_12095</name>
</gene>
<comment type="caution">
    <text evidence="2">The sequence shown here is derived from an EMBL/GenBank/DDBJ whole genome shotgun (WGS) entry which is preliminary data.</text>
</comment>
<dbReference type="Pfam" id="PF02148">
    <property type="entry name" value="zf-UBP"/>
    <property type="match status" value="1"/>
</dbReference>